<feature type="transmembrane region" description="Helical" evidence="2">
    <location>
        <begin position="34"/>
        <end position="58"/>
    </location>
</feature>
<sequence>MTQHGHPSPAPARGPHGAADLQESPYRAVGPGRLLMLWGAAAAGLVGWSLIGLAVASVEDRDPYVVLFAPVYTLLGLGVLLPAGIGWARTTRRDREAAGAAAADPAGAAALRAPRLVLAWRLSSGVLLATGAALALAAAAAAASRAGGGPYAELVHGIGSGAVLAAAGLAGLARVRAHRRRVRTLTGRRRAPRSASTGRPRRG</sequence>
<accession>A0ABW8EAL9</accession>
<feature type="region of interest" description="Disordered" evidence="1">
    <location>
        <begin position="182"/>
        <end position="203"/>
    </location>
</feature>
<organism evidence="3 4">
    <name type="scientific">Streptomyces toxytricini</name>
    <name type="common">Actinomyces toxytricini</name>
    <dbReference type="NCBI Taxonomy" id="67369"/>
    <lineage>
        <taxon>Bacteria</taxon>
        <taxon>Bacillati</taxon>
        <taxon>Actinomycetota</taxon>
        <taxon>Actinomycetes</taxon>
        <taxon>Kitasatosporales</taxon>
        <taxon>Streptomycetaceae</taxon>
        <taxon>Streptomyces</taxon>
    </lineage>
</organism>
<keyword evidence="4" id="KW-1185">Reference proteome</keyword>
<name>A0ABW8EAL9_STRT5</name>
<feature type="region of interest" description="Disordered" evidence="1">
    <location>
        <begin position="1"/>
        <end position="22"/>
    </location>
</feature>
<keyword evidence="2" id="KW-0472">Membrane</keyword>
<evidence type="ECO:0000313" key="4">
    <source>
        <dbReference type="Proteomes" id="UP001617351"/>
    </source>
</evidence>
<gene>
    <name evidence="3" type="ORF">ACIO7M_04005</name>
</gene>
<evidence type="ECO:0000256" key="2">
    <source>
        <dbReference type="SAM" id="Phobius"/>
    </source>
</evidence>
<evidence type="ECO:0000256" key="1">
    <source>
        <dbReference type="SAM" id="MobiDB-lite"/>
    </source>
</evidence>
<keyword evidence="2" id="KW-0812">Transmembrane</keyword>
<protein>
    <recommendedName>
        <fullName evidence="5">Integral membrane protein</fullName>
    </recommendedName>
</protein>
<evidence type="ECO:0000313" key="3">
    <source>
        <dbReference type="EMBL" id="MFJ2820269.1"/>
    </source>
</evidence>
<dbReference type="RefSeq" id="WP_402377347.1">
    <property type="nucleotide sequence ID" value="NZ_JBIUYY010000001.1"/>
</dbReference>
<keyword evidence="2" id="KW-1133">Transmembrane helix</keyword>
<comment type="caution">
    <text evidence="3">The sequence shown here is derived from an EMBL/GenBank/DDBJ whole genome shotgun (WGS) entry which is preliminary data.</text>
</comment>
<feature type="compositionally biased region" description="Basic residues" evidence="1">
    <location>
        <begin position="182"/>
        <end position="192"/>
    </location>
</feature>
<dbReference type="Proteomes" id="UP001617351">
    <property type="component" value="Unassembled WGS sequence"/>
</dbReference>
<evidence type="ECO:0008006" key="5">
    <source>
        <dbReference type="Google" id="ProtNLM"/>
    </source>
</evidence>
<proteinExistence type="predicted"/>
<feature type="transmembrane region" description="Helical" evidence="2">
    <location>
        <begin position="122"/>
        <end position="142"/>
    </location>
</feature>
<feature type="transmembrane region" description="Helical" evidence="2">
    <location>
        <begin position="64"/>
        <end position="85"/>
    </location>
</feature>
<reference evidence="3 4" key="1">
    <citation type="submission" date="2024-10" db="EMBL/GenBank/DDBJ databases">
        <title>The Natural Products Discovery Center: Release of the First 8490 Sequenced Strains for Exploring Actinobacteria Biosynthetic Diversity.</title>
        <authorList>
            <person name="Kalkreuter E."/>
            <person name="Kautsar S.A."/>
            <person name="Yang D."/>
            <person name="Bader C.D."/>
            <person name="Teijaro C.N."/>
            <person name="Fluegel L."/>
            <person name="Davis C.M."/>
            <person name="Simpson J.R."/>
            <person name="Lauterbach L."/>
            <person name="Steele A.D."/>
            <person name="Gui C."/>
            <person name="Meng S."/>
            <person name="Li G."/>
            <person name="Viehrig K."/>
            <person name="Ye F."/>
            <person name="Su P."/>
            <person name="Kiefer A.F."/>
            <person name="Nichols A."/>
            <person name="Cepeda A.J."/>
            <person name="Yan W."/>
            <person name="Fan B."/>
            <person name="Jiang Y."/>
            <person name="Adhikari A."/>
            <person name="Zheng C.-J."/>
            <person name="Schuster L."/>
            <person name="Cowan T.M."/>
            <person name="Smanski M.J."/>
            <person name="Chevrette M.G."/>
            <person name="De Carvalho L.P.S."/>
            <person name="Shen B."/>
        </authorList>
    </citation>
    <scope>NUCLEOTIDE SEQUENCE [LARGE SCALE GENOMIC DNA]</scope>
    <source>
        <strain evidence="3 4">NPDC087220</strain>
    </source>
</reference>
<dbReference type="EMBL" id="JBIUYY010000001">
    <property type="protein sequence ID" value="MFJ2820269.1"/>
    <property type="molecule type" value="Genomic_DNA"/>
</dbReference>
<feature type="transmembrane region" description="Helical" evidence="2">
    <location>
        <begin position="154"/>
        <end position="173"/>
    </location>
</feature>